<accession>A0ABU3ES71</accession>
<evidence type="ECO:0000313" key="1">
    <source>
        <dbReference type="EMBL" id="MDT2597714.1"/>
    </source>
</evidence>
<proteinExistence type="predicted"/>
<keyword evidence="2" id="KW-1185">Reference proteome</keyword>
<dbReference type="Proteomes" id="UP001256547">
    <property type="component" value="Unassembled WGS sequence"/>
</dbReference>
<reference evidence="1 2" key="1">
    <citation type="submission" date="2023-03" db="EMBL/GenBank/DDBJ databases">
        <authorList>
            <person name="Shen W."/>
            <person name="Cai J."/>
        </authorList>
    </citation>
    <scope>NUCLEOTIDE SEQUENCE [LARGE SCALE GENOMIC DNA]</scope>
    <source>
        <strain evidence="1 2">P72-2</strain>
    </source>
</reference>
<dbReference type="EMBL" id="JARPYR010000030">
    <property type="protein sequence ID" value="MDT2597714.1"/>
    <property type="molecule type" value="Genomic_DNA"/>
</dbReference>
<sequence length="134" mass="15447">MGEAFMSYHPNRLIREYNDRKMAKWIGFYLSEHSTAMQNEDNKQTSVYYIKPTMSAEAITRTIEDALLHTKRISVQLNEVDQEGHAFEDISGSIAGYDTQSLFIFQENGEISKIQTDMINHVSILNSHKWSAIQ</sequence>
<comment type="caution">
    <text evidence="1">The sequence shown here is derived from an EMBL/GenBank/DDBJ whole genome shotgun (WGS) entry which is preliminary data.</text>
</comment>
<protein>
    <submittedName>
        <fullName evidence="1">Uncharacterized protein</fullName>
    </submittedName>
</protein>
<name>A0ABU3ES71_9ENTE</name>
<evidence type="ECO:0000313" key="2">
    <source>
        <dbReference type="Proteomes" id="UP001256547"/>
    </source>
</evidence>
<dbReference type="RefSeq" id="WP_227150481.1">
    <property type="nucleotide sequence ID" value="NZ_JARPYR010000030.1"/>
</dbReference>
<organism evidence="1 2">
    <name type="scientific">Enterococcus dongliensis</name>
    <dbReference type="NCBI Taxonomy" id="2559925"/>
    <lineage>
        <taxon>Bacteria</taxon>
        <taxon>Bacillati</taxon>
        <taxon>Bacillota</taxon>
        <taxon>Bacilli</taxon>
        <taxon>Lactobacillales</taxon>
        <taxon>Enterococcaceae</taxon>
        <taxon>Enterococcus</taxon>
    </lineage>
</organism>
<gene>
    <name evidence="1" type="ORF">P7D39_11965</name>
</gene>